<accession>A0A7S2CWY4</accession>
<feature type="transmembrane region" description="Helical" evidence="6">
    <location>
        <begin position="248"/>
        <end position="271"/>
    </location>
</feature>
<keyword evidence="3 6" id="KW-1133">Transmembrane helix</keyword>
<dbReference type="InterPro" id="IPR052081">
    <property type="entry name" value="Dispatched_Hh_regulator"/>
</dbReference>
<sequence>MIQDDGSLDGIYCLLEQVRAFVGPTHFPLKTEAALVDAIDAFYASANYSHLRDMVRREAHRNVDTLTGVVIAPVDGVRRVRALYNSFTTGLSKHAVDNGIFGGDPRVVWPTFEAWRLLANRECVQVSCFSALYSASGAVNIGALIRSISYFATSTIGICVGACFGVLLVVTLNVVVALYATITVAYVIASVMGCIVACGLKDGMYENIFTILVVGMSIDYAVHLAHFYTHAAGSRYEKAQEALYGVGASVLGGAATTVGAGSTLLFCVAMFFYVQGLFILFTALCALLHSFAFLMPLFMIAGPVGQQGDLRWLFSQGWQAIVGKRRARTVDLQAPLGHLRPLTIESTSMSTSLPGTHL</sequence>
<organism evidence="7">
    <name type="scientific">Haptolina brevifila</name>
    <dbReference type="NCBI Taxonomy" id="156173"/>
    <lineage>
        <taxon>Eukaryota</taxon>
        <taxon>Haptista</taxon>
        <taxon>Haptophyta</taxon>
        <taxon>Prymnesiophyceae</taxon>
        <taxon>Prymnesiales</taxon>
        <taxon>Prymnesiaceae</taxon>
        <taxon>Haptolina</taxon>
    </lineage>
</organism>
<feature type="transmembrane region" description="Helical" evidence="6">
    <location>
        <begin position="176"/>
        <end position="200"/>
    </location>
</feature>
<proteinExistence type="predicted"/>
<reference evidence="7" key="1">
    <citation type="submission" date="2021-01" db="EMBL/GenBank/DDBJ databases">
        <authorList>
            <person name="Corre E."/>
            <person name="Pelletier E."/>
            <person name="Niang G."/>
            <person name="Scheremetjew M."/>
            <person name="Finn R."/>
            <person name="Kale V."/>
            <person name="Holt S."/>
            <person name="Cochrane G."/>
            <person name="Meng A."/>
            <person name="Brown T."/>
            <person name="Cohen L."/>
        </authorList>
    </citation>
    <scope>NUCLEOTIDE SEQUENCE</scope>
    <source>
        <strain evidence="7">UTEX LB 985</strain>
    </source>
</reference>
<keyword evidence="4 6" id="KW-0472">Membrane</keyword>
<evidence type="ECO:0000313" key="7">
    <source>
        <dbReference type="EMBL" id="CAD9436583.1"/>
    </source>
</evidence>
<gene>
    <name evidence="7" type="ORF">CBRE1094_LOCUS11874</name>
</gene>
<dbReference type="EMBL" id="HBGU01021710">
    <property type="protein sequence ID" value="CAD9436583.1"/>
    <property type="molecule type" value="Transcribed_RNA"/>
</dbReference>
<evidence type="ECO:0000256" key="5">
    <source>
        <dbReference type="ARBA" id="ARBA00023180"/>
    </source>
</evidence>
<name>A0A7S2CWY4_9EUKA</name>
<comment type="subcellular location">
    <subcellularLocation>
        <location evidence="1">Membrane</location>
        <topology evidence="1">Multi-pass membrane protein</topology>
    </subcellularLocation>
</comment>
<keyword evidence="2 6" id="KW-0812">Transmembrane</keyword>
<dbReference type="GO" id="GO:0016020">
    <property type="term" value="C:membrane"/>
    <property type="evidence" value="ECO:0007669"/>
    <property type="project" value="UniProtKB-SubCell"/>
</dbReference>
<dbReference type="AlphaFoldDB" id="A0A7S2CWY4"/>
<evidence type="ECO:0000256" key="4">
    <source>
        <dbReference type="ARBA" id="ARBA00023136"/>
    </source>
</evidence>
<dbReference type="SUPFAM" id="SSF82866">
    <property type="entry name" value="Multidrug efflux transporter AcrB transmembrane domain"/>
    <property type="match status" value="1"/>
</dbReference>
<evidence type="ECO:0000256" key="3">
    <source>
        <dbReference type="ARBA" id="ARBA00022989"/>
    </source>
</evidence>
<dbReference type="PANTHER" id="PTHR45951">
    <property type="entry name" value="PROTEIN DISPATCHED-RELATED"/>
    <property type="match status" value="1"/>
</dbReference>
<evidence type="ECO:0000256" key="2">
    <source>
        <dbReference type="ARBA" id="ARBA00022692"/>
    </source>
</evidence>
<protein>
    <recommendedName>
        <fullName evidence="8">SSD domain-containing protein</fullName>
    </recommendedName>
</protein>
<evidence type="ECO:0000256" key="1">
    <source>
        <dbReference type="ARBA" id="ARBA00004141"/>
    </source>
</evidence>
<feature type="transmembrane region" description="Helical" evidence="6">
    <location>
        <begin position="278"/>
        <end position="301"/>
    </location>
</feature>
<feature type="transmembrane region" description="Helical" evidence="6">
    <location>
        <begin position="207"/>
        <end position="228"/>
    </location>
</feature>
<dbReference type="PANTHER" id="PTHR45951:SF7">
    <property type="entry name" value="SSD DOMAIN-CONTAINING PROTEIN"/>
    <property type="match status" value="1"/>
</dbReference>
<evidence type="ECO:0000256" key="6">
    <source>
        <dbReference type="SAM" id="Phobius"/>
    </source>
</evidence>
<keyword evidence="5" id="KW-0325">Glycoprotein</keyword>
<dbReference type="GO" id="GO:0022857">
    <property type="term" value="F:transmembrane transporter activity"/>
    <property type="evidence" value="ECO:0007669"/>
    <property type="project" value="TreeGrafter"/>
</dbReference>
<feature type="transmembrane region" description="Helical" evidence="6">
    <location>
        <begin position="150"/>
        <end position="170"/>
    </location>
</feature>
<dbReference type="Gene3D" id="1.20.1640.10">
    <property type="entry name" value="Multidrug efflux transporter AcrB transmembrane domain"/>
    <property type="match status" value="1"/>
</dbReference>
<evidence type="ECO:0008006" key="8">
    <source>
        <dbReference type="Google" id="ProtNLM"/>
    </source>
</evidence>